<protein>
    <recommendedName>
        <fullName evidence="13">Cytochrome P450</fullName>
    </recommendedName>
</protein>
<dbReference type="CDD" id="cd11065">
    <property type="entry name" value="CYP64-like"/>
    <property type="match status" value="1"/>
</dbReference>
<dbReference type="Pfam" id="PF00067">
    <property type="entry name" value="p450"/>
    <property type="match status" value="1"/>
</dbReference>
<organism evidence="11 12">
    <name type="scientific">Hohenbuehelia grisea</name>
    <dbReference type="NCBI Taxonomy" id="104357"/>
    <lineage>
        <taxon>Eukaryota</taxon>
        <taxon>Fungi</taxon>
        <taxon>Dikarya</taxon>
        <taxon>Basidiomycota</taxon>
        <taxon>Agaricomycotina</taxon>
        <taxon>Agaricomycetes</taxon>
        <taxon>Agaricomycetidae</taxon>
        <taxon>Agaricales</taxon>
        <taxon>Pleurotineae</taxon>
        <taxon>Pleurotaceae</taxon>
        <taxon>Hohenbuehelia</taxon>
    </lineage>
</organism>
<evidence type="ECO:0008006" key="13">
    <source>
        <dbReference type="Google" id="ProtNLM"/>
    </source>
</evidence>
<dbReference type="Gene3D" id="1.10.630.10">
    <property type="entry name" value="Cytochrome P450"/>
    <property type="match status" value="1"/>
</dbReference>
<dbReference type="Proteomes" id="UP001556367">
    <property type="component" value="Unassembled WGS sequence"/>
</dbReference>
<gene>
    <name evidence="11" type="ORF">HGRIS_003825</name>
</gene>
<name>A0ABR3JH94_9AGAR</name>
<evidence type="ECO:0000256" key="2">
    <source>
        <dbReference type="ARBA" id="ARBA00005179"/>
    </source>
</evidence>
<keyword evidence="10" id="KW-0472">Membrane</keyword>
<evidence type="ECO:0000256" key="1">
    <source>
        <dbReference type="ARBA" id="ARBA00001971"/>
    </source>
</evidence>
<comment type="similarity">
    <text evidence="3 9">Belongs to the cytochrome P450 family.</text>
</comment>
<feature type="transmembrane region" description="Helical" evidence="10">
    <location>
        <begin position="6"/>
        <end position="24"/>
    </location>
</feature>
<evidence type="ECO:0000313" key="12">
    <source>
        <dbReference type="Proteomes" id="UP001556367"/>
    </source>
</evidence>
<keyword evidence="6 9" id="KW-0560">Oxidoreductase</keyword>
<dbReference type="SUPFAM" id="SSF48264">
    <property type="entry name" value="Cytochrome P450"/>
    <property type="match status" value="1"/>
</dbReference>
<dbReference type="PANTHER" id="PTHR46300:SF7">
    <property type="entry name" value="P450, PUTATIVE (EUROFUNG)-RELATED"/>
    <property type="match status" value="1"/>
</dbReference>
<evidence type="ECO:0000256" key="4">
    <source>
        <dbReference type="ARBA" id="ARBA00022617"/>
    </source>
</evidence>
<comment type="cofactor">
    <cofactor evidence="1">
        <name>heme</name>
        <dbReference type="ChEBI" id="CHEBI:30413"/>
    </cofactor>
</comment>
<evidence type="ECO:0000256" key="7">
    <source>
        <dbReference type="ARBA" id="ARBA00023004"/>
    </source>
</evidence>
<keyword evidence="7 9" id="KW-0408">Iron</keyword>
<dbReference type="InterPro" id="IPR050364">
    <property type="entry name" value="Cytochrome_P450_fung"/>
</dbReference>
<evidence type="ECO:0000256" key="3">
    <source>
        <dbReference type="ARBA" id="ARBA00010617"/>
    </source>
</evidence>
<proteinExistence type="inferred from homology"/>
<dbReference type="PROSITE" id="PS00086">
    <property type="entry name" value="CYTOCHROME_P450"/>
    <property type="match status" value="1"/>
</dbReference>
<keyword evidence="10" id="KW-0812">Transmembrane</keyword>
<keyword evidence="12" id="KW-1185">Reference proteome</keyword>
<dbReference type="EMBL" id="JASNQZ010000007">
    <property type="protein sequence ID" value="KAL0954892.1"/>
    <property type="molecule type" value="Genomic_DNA"/>
</dbReference>
<comment type="caution">
    <text evidence="11">The sequence shown here is derived from an EMBL/GenBank/DDBJ whole genome shotgun (WGS) entry which is preliminary data.</text>
</comment>
<reference evidence="12" key="1">
    <citation type="submission" date="2024-06" db="EMBL/GenBank/DDBJ databases">
        <title>Multi-omics analyses provide insights into the biosynthesis of the anticancer antibiotic pleurotin in Hohenbuehelia grisea.</title>
        <authorList>
            <person name="Weaver J.A."/>
            <person name="Alberti F."/>
        </authorList>
    </citation>
    <scope>NUCLEOTIDE SEQUENCE [LARGE SCALE GENOMIC DNA]</scope>
    <source>
        <strain evidence="12">T-177</strain>
    </source>
</reference>
<evidence type="ECO:0000256" key="8">
    <source>
        <dbReference type="ARBA" id="ARBA00023033"/>
    </source>
</evidence>
<keyword evidence="10" id="KW-1133">Transmembrane helix</keyword>
<evidence type="ECO:0000256" key="5">
    <source>
        <dbReference type="ARBA" id="ARBA00022723"/>
    </source>
</evidence>
<evidence type="ECO:0000313" key="11">
    <source>
        <dbReference type="EMBL" id="KAL0954892.1"/>
    </source>
</evidence>
<keyword evidence="8 9" id="KW-0503">Monooxygenase</keyword>
<dbReference type="PANTHER" id="PTHR46300">
    <property type="entry name" value="P450, PUTATIVE (EUROFUNG)-RELATED-RELATED"/>
    <property type="match status" value="1"/>
</dbReference>
<keyword evidence="5 9" id="KW-0479">Metal-binding</keyword>
<dbReference type="InterPro" id="IPR001128">
    <property type="entry name" value="Cyt_P450"/>
</dbReference>
<dbReference type="InterPro" id="IPR036396">
    <property type="entry name" value="Cyt_P450_sf"/>
</dbReference>
<evidence type="ECO:0000256" key="6">
    <source>
        <dbReference type="ARBA" id="ARBA00023002"/>
    </source>
</evidence>
<dbReference type="PRINTS" id="PR00463">
    <property type="entry name" value="EP450I"/>
</dbReference>
<evidence type="ECO:0000256" key="9">
    <source>
        <dbReference type="RuleBase" id="RU000461"/>
    </source>
</evidence>
<dbReference type="InterPro" id="IPR002401">
    <property type="entry name" value="Cyt_P450_E_grp-I"/>
</dbReference>
<sequence length="489" mass="54577">MDLSSISLAIAAAVFFFTMYIKVFRRRPSAPLPPGPSSLPLIGNILDMPAQAAWIQYDRWLKEYGDIVHVEVLGKHIIILGSPYHISNLLEKRSSIYSNRPRMPMLNELMGWDFTFGLMPYGTLWRKHRKLFHDYFNPGVVERYQETQQAQTKSFMRRLHHSPDEFLEHIRHAFASTIMMITYGIQVLDSGDPYIDVAEKAVAGVTQAVHPGRFLVDLFPILKYVPAWVPGAGFRKKAARWAAINHTLVNAPYEATKASLSEGKVASSIVAEMISNLSKDHTLREEQEEIAKGVAATAYAGGADTTVSTVQTFFLAMAMHPHVQKKAQAELDSVIGAVPDRLPDFSDRDVLSYTQALVLELLRWNMVAPAGVPHACTEDNVYEGYLIPKGSLVIASSWSLSRDPTVYPEPNGFNPGRFLKDGKINPDMKDPRTYCFGFGRRICPGRHFAENSLWSIVTGILSVFTITPKTEVLTAEMTGGALSYPVPFQ</sequence>
<keyword evidence="4 9" id="KW-0349">Heme</keyword>
<comment type="pathway">
    <text evidence="2">Secondary metabolite biosynthesis.</text>
</comment>
<evidence type="ECO:0000256" key="10">
    <source>
        <dbReference type="SAM" id="Phobius"/>
    </source>
</evidence>
<dbReference type="InterPro" id="IPR017972">
    <property type="entry name" value="Cyt_P450_CS"/>
</dbReference>
<accession>A0ABR3JH94</accession>